<protein>
    <recommendedName>
        <fullName evidence="3">Prenyltransferase</fullName>
    </recommendedName>
</protein>
<gene>
    <name evidence="1" type="ORF">Prum_009750</name>
</gene>
<name>A0A6V8KQ71_9ACTN</name>
<evidence type="ECO:0000313" key="2">
    <source>
        <dbReference type="Proteomes" id="UP000482960"/>
    </source>
</evidence>
<dbReference type="InterPro" id="IPR020965">
    <property type="entry name" value="Prenyltransferase_CloQ"/>
</dbReference>
<dbReference type="SUPFAM" id="SSF143492">
    <property type="entry name" value="Prenyltransferase-like"/>
    <property type="match status" value="1"/>
</dbReference>
<dbReference type="AlphaFoldDB" id="A0A6V8KQ71"/>
<dbReference type="Pfam" id="PF11468">
    <property type="entry name" value="PTase_Orf2"/>
    <property type="match status" value="1"/>
</dbReference>
<dbReference type="CDD" id="cd13931">
    <property type="entry name" value="PT-CloQ_NphB"/>
    <property type="match status" value="1"/>
</dbReference>
<dbReference type="RefSeq" id="WP_173074242.1">
    <property type="nucleotide sequence ID" value="NZ_BAABJB010000061.1"/>
</dbReference>
<evidence type="ECO:0000313" key="1">
    <source>
        <dbReference type="EMBL" id="GFJ87333.1"/>
    </source>
</evidence>
<keyword evidence="2" id="KW-1185">Reference proteome</keyword>
<reference evidence="1 2" key="1">
    <citation type="submission" date="2020-03" db="EMBL/GenBank/DDBJ databases">
        <title>Whole genome shotgun sequence of Phytohabitans rumicis NBRC 108638.</title>
        <authorList>
            <person name="Komaki H."/>
            <person name="Tamura T."/>
        </authorList>
    </citation>
    <scope>NUCLEOTIDE SEQUENCE [LARGE SCALE GENOMIC DNA]</scope>
    <source>
        <strain evidence="1 2">NBRC 108638</strain>
    </source>
</reference>
<reference evidence="1 2" key="2">
    <citation type="submission" date="2020-03" db="EMBL/GenBank/DDBJ databases">
        <authorList>
            <person name="Ichikawa N."/>
            <person name="Kimura A."/>
            <person name="Kitahashi Y."/>
            <person name="Uohara A."/>
        </authorList>
    </citation>
    <scope>NUCLEOTIDE SEQUENCE [LARGE SCALE GENOMIC DNA]</scope>
    <source>
        <strain evidence="1 2">NBRC 108638</strain>
    </source>
</reference>
<dbReference type="Proteomes" id="UP000482960">
    <property type="component" value="Unassembled WGS sequence"/>
</dbReference>
<proteinExistence type="predicted"/>
<dbReference type="InterPro" id="IPR036239">
    <property type="entry name" value="PrenylTrfase-like_sf"/>
</dbReference>
<sequence>MSGAAELERVYSAIEEAAGLADVACARGRVMPILTAYEDALAGAGIGFGLLSGERSAGELDYTMTVSPSVDDPYAVALSNGLVAKTDHPVGALLSDLRKRLSISDHLIDCGVVGGFKKTLAHFPRNMQKVSELADIPSMPSAVGENASFFDRHGLDKVAMIAIDYGRKTMNLYFQRPPKPLERETVLSMVGECGLPSPSQQALEFAQKAFRVNVTLSWDSPEIARIALAQFPARSLDPSVLSDHLEPGFERLRIGAPRTYPGEHINLLGLKWSASGEAVEFVSYYQLSPAQQMMMAAHGEEK</sequence>
<accession>A0A6V8KQ71</accession>
<comment type="caution">
    <text evidence="1">The sequence shown here is derived from an EMBL/GenBank/DDBJ whole genome shotgun (WGS) entry which is preliminary data.</text>
</comment>
<dbReference type="EMBL" id="BLPG01000001">
    <property type="protein sequence ID" value="GFJ87333.1"/>
    <property type="molecule type" value="Genomic_DNA"/>
</dbReference>
<evidence type="ECO:0008006" key="3">
    <source>
        <dbReference type="Google" id="ProtNLM"/>
    </source>
</evidence>
<dbReference type="GO" id="GO:0016740">
    <property type="term" value="F:transferase activity"/>
    <property type="evidence" value="ECO:0007669"/>
    <property type="project" value="InterPro"/>
</dbReference>
<organism evidence="1 2">
    <name type="scientific">Phytohabitans rumicis</name>
    <dbReference type="NCBI Taxonomy" id="1076125"/>
    <lineage>
        <taxon>Bacteria</taxon>
        <taxon>Bacillati</taxon>
        <taxon>Actinomycetota</taxon>
        <taxon>Actinomycetes</taxon>
        <taxon>Micromonosporales</taxon>
        <taxon>Micromonosporaceae</taxon>
    </lineage>
</organism>